<keyword evidence="1" id="KW-0472">Membrane</keyword>
<feature type="non-terminal residue" evidence="3">
    <location>
        <position position="1"/>
    </location>
</feature>
<dbReference type="OrthoDB" id="3511049at2759"/>
<dbReference type="Pfam" id="PF10544">
    <property type="entry name" value="T5orf172"/>
    <property type="match status" value="1"/>
</dbReference>
<feature type="non-terminal residue" evidence="3">
    <location>
        <position position="281"/>
    </location>
</feature>
<evidence type="ECO:0000313" key="3">
    <source>
        <dbReference type="EMBL" id="KAF1832530.1"/>
    </source>
</evidence>
<dbReference type="InterPro" id="IPR018306">
    <property type="entry name" value="Phage_T5_Orf172_DNA-bd"/>
</dbReference>
<sequence>HDGEEDGTSSPRASTTARSCHDKLCETLRKKMTTNEKGVMYVYYDTNNRESGYKIGWTRRAYEIRVAEQRKRCGILPIVVHVSDHQIECCARLERLVHLDLQDHNRPRCCDNRKHDTRIHTDWFNVTGEMAIQTVKRWEDFIHREKPYGCNGELKPIWRHLLQKRSSVSLDIRTFTHEARRDQWMSILAPPSAADYFEVYRKTIGAELGAIHNSVACAWLYSQTFFWQMITLLYGLVTLALCRNMMALYAFTFFLGCASVSVLGHVPLASPKLRPKTPVRI</sequence>
<organism evidence="3 4">
    <name type="scientific">Decorospora gaudefroyi</name>
    <dbReference type="NCBI Taxonomy" id="184978"/>
    <lineage>
        <taxon>Eukaryota</taxon>
        <taxon>Fungi</taxon>
        <taxon>Dikarya</taxon>
        <taxon>Ascomycota</taxon>
        <taxon>Pezizomycotina</taxon>
        <taxon>Dothideomycetes</taxon>
        <taxon>Pleosporomycetidae</taxon>
        <taxon>Pleosporales</taxon>
        <taxon>Pleosporineae</taxon>
        <taxon>Pleosporaceae</taxon>
        <taxon>Decorospora</taxon>
    </lineage>
</organism>
<reference evidence="3" key="1">
    <citation type="submission" date="2020-01" db="EMBL/GenBank/DDBJ databases">
        <authorList>
            <consortium name="DOE Joint Genome Institute"/>
            <person name="Haridas S."/>
            <person name="Albert R."/>
            <person name="Binder M."/>
            <person name="Bloem J."/>
            <person name="Labutti K."/>
            <person name="Salamov A."/>
            <person name="Andreopoulos B."/>
            <person name="Baker S.E."/>
            <person name="Barry K."/>
            <person name="Bills G."/>
            <person name="Bluhm B.H."/>
            <person name="Cannon C."/>
            <person name="Castanera R."/>
            <person name="Culley D.E."/>
            <person name="Daum C."/>
            <person name="Ezra D."/>
            <person name="Gonzalez J.B."/>
            <person name="Henrissat B."/>
            <person name="Kuo A."/>
            <person name="Liang C."/>
            <person name="Lipzen A."/>
            <person name="Lutzoni F."/>
            <person name="Magnuson J."/>
            <person name="Mondo S."/>
            <person name="Nolan M."/>
            <person name="Ohm R."/>
            <person name="Pangilinan J."/>
            <person name="Park H.-J."/>
            <person name="Ramirez L."/>
            <person name="Alfaro M."/>
            <person name="Sun H."/>
            <person name="Tritt A."/>
            <person name="Yoshinaga Y."/>
            <person name="Zwiers L.-H."/>
            <person name="Turgeon B.G."/>
            <person name="Goodwin S.B."/>
            <person name="Spatafora J.W."/>
            <person name="Crous P.W."/>
            <person name="Grigoriev I.V."/>
        </authorList>
    </citation>
    <scope>NUCLEOTIDE SEQUENCE</scope>
    <source>
        <strain evidence="3">P77</strain>
    </source>
</reference>
<dbReference type="EMBL" id="ML975336">
    <property type="protein sequence ID" value="KAF1832530.1"/>
    <property type="molecule type" value="Genomic_DNA"/>
</dbReference>
<keyword evidence="1" id="KW-0812">Transmembrane</keyword>
<feature type="transmembrane region" description="Helical" evidence="1">
    <location>
        <begin position="218"/>
        <end position="241"/>
    </location>
</feature>
<keyword evidence="1" id="KW-1133">Transmembrane helix</keyword>
<gene>
    <name evidence="3" type="ORF">BDW02DRAFT_475189</name>
</gene>
<dbReference type="InterPro" id="IPR053006">
    <property type="entry name" value="Meiosis_regulatory"/>
</dbReference>
<name>A0A6A5K8B4_9PLEO</name>
<dbReference type="PANTHER" id="PTHR28094:SF2">
    <property type="entry name" value="BACTERIOPHAGE T5 ORF172 DNA-BINDING DOMAIN-CONTAINING PROTEIN"/>
    <property type="match status" value="1"/>
</dbReference>
<feature type="transmembrane region" description="Helical" evidence="1">
    <location>
        <begin position="248"/>
        <end position="268"/>
    </location>
</feature>
<evidence type="ECO:0000259" key="2">
    <source>
        <dbReference type="SMART" id="SM00974"/>
    </source>
</evidence>
<protein>
    <recommendedName>
        <fullName evidence="2">Bacteriophage T5 Orf172 DNA-binding domain-containing protein</fullName>
    </recommendedName>
</protein>
<keyword evidence="4" id="KW-1185">Reference proteome</keyword>
<dbReference type="SMART" id="SM00974">
    <property type="entry name" value="T5orf172"/>
    <property type="match status" value="1"/>
</dbReference>
<evidence type="ECO:0000256" key="1">
    <source>
        <dbReference type="SAM" id="Phobius"/>
    </source>
</evidence>
<dbReference type="PANTHER" id="PTHR28094">
    <property type="entry name" value="MEIOTICALLY UP-REGULATED GENE 113 PROTEIN"/>
    <property type="match status" value="1"/>
</dbReference>
<proteinExistence type="predicted"/>
<dbReference type="AlphaFoldDB" id="A0A6A5K8B4"/>
<accession>A0A6A5K8B4</accession>
<dbReference type="Proteomes" id="UP000800040">
    <property type="component" value="Unassembled WGS sequence"/>
</dbReference>
<feature type="domain" description="Bacteriophage T5 Orf172 DNA-binding" evidence="2">
    <location>
        <begin position="47"/>
        <end position="138"/>
    </location>
</feature>
<evidence type="ECO:0000313" key="4">
    <source>
        <dbReference type="Proteomes" id="UP000800040"/>
    </source>
</evidence>